<dbReference type="HOGENOM" id="CLU_1307842_0_0_2"/>
<name>F0TBP4_METLA</name>
<dbReference type="KEGG" id="mel:Metbo_0872"/>
<evidence type="ECO:0000313" key="1">
    <source>
        <dbReference type="EMBL" id="ADZ09121.1"/>
    </source>
</evidence>
<protein>
    <recommendedName>
        <fullName evidence="3">PsbP C-terminal domain-containing protein</fullName>
    </recommendedName>
</protein>
<dbReference type="Pfam" id="PF18933">
    <property type="entry name" value="PsbP_2"/>
    <property type="match status" value="1"/>
</dbReference>
<dbReference type="AlphaFoldDB" id="F0TBP4"/>
<dbReference type="InterPro" id="IPR016123">
    <property type="entry name" value="Mog1/PsbP_a/b/a-sand"/>
</dbReference>
<dbReference type="Gene3D" id="3.40.1000.10">
    <property type="entry name" value="Mog1/PsbP, alpha/beta/alpha sandwich"/>
    <property type="match status" value="1"/>
</dbReference>
<dbReference type="SUPFAM" id="SSF55724">
    <property type="entry name" value="Mog1p/PsbP-like"/>
    <property type="match status" value="1"/>
</dbReference>
<evidence type="ECO:0000313" key="2">
    <source>
        <dbReference type="Proteomes" id="UP000007490"/>
    </source>
</evidence>
<proteinExistence type="predicted"/>
<evidence type="ECO:0008006" key="3">
    <source>
        <dbReference type="Google" id="ProtNLM"/>
    </source>
</evidence>
<gene>
    <name evidence="1" type="ordered locus">Metbo_0872</name>
</gene>
<dbReference type="RefSeq" id="WP_013644472.1">
    <property type="nucleotide sequence ID" value="NC_015216.1"/>
</dbReference>
<keyword evidence="2" id="KW-1185">Reference proteome</keyword>
<organism evidence="1 2">
    <name type="scientific">Methanobacterium lacus (strain AL-21)</name>
    <dbReference type="NCBI Taxonomy" id="877455"/>
    <lineage>
        <taxon>Archaea</taxon>
        <taxon>Methanobacteriati</taxon>
        <taxon>Methanobacteriota</taxon>
        <taxon>Methanomada group</taxon>
        <taxon>Methanobacteria</taxon>
        <taxon>Methanobacteriales</taxon>
        <taxon>Methanobacteriaceae</taxon>
        <taxon>Methanobacterium</taxon>
    </lineage>
</organism>
<dbReference type="PROSITE" id="PS51257">
    <property type="entry name" value="PROKAR_LIPOPROTEIN"/>
    <property type="match status" value="1"/>
</dbReference>
<sequence length="178" mass="19797" precursor="true">MNKKTIVPIVFLIVALVAVSGCTSNNGNSTSVKNYTGNGVSFSYPGNWTLENQTTGNDTIMVTDLSSMNASRVTTSFEVQIIPLNGLTEQSALAQFNNTIHPTEWKKISNNTLTINDKTAYQRTYIANDTNYNQTMRYSEILFVKNGNIYIITLQAQDNTFDSVKSKFDTIINSLKIQ</sequence>
<reference evidence="2" key="1">
    <citation type="submission" date="2011-02" db="EMBL/GenBank/DDBJ databases">
        <title>Complete sequence of Methanobacterium sp. AL-21.</title>
        <authorList>
            <consortium name="US DOE Joint Genome Institute"/>
            <person name="Lucas S."/>
            <person name="Copeland A."/>
            <person name="Lapidus A."/>
            <person name="Cheng J.-F."/>
            <person name="Goodwin L."/>
            <person name="Pitluck S."/>
            <person name="Chertkov O."/>
            <person name="Detter J.C."/>
            <person name="Han C."/>
            <person name="Tapia R."/>
            <person name="Land M."/>
            <person name="Hauser L."/>
            <person name="Kyrpides N."/>
            <person name="Ivanova N."/>
            <person name="Mikhailova N."/>
            <person name="Pagani I."/>
            <person name="Cadillo-Quiroz H."/>
            <person name="Imachi H."/>
            <person name="Zinder S."/>
            <person name="Liu W."/>
            <person name="Woyke T."/>
        </authorList>
    </citation>
    <scope>NUCLEOTIDE SEQUENCE [LARGE SCALE GENOMIC DNA]</scope>
    <source>
        <strain evidence="2">AL-21</strain>
    </source>
</reference>
<reference evidence="1 2" key="2">
    <citation type="journal article" date="2014" name="Int. J. Syst. Evol. Microbiol.">
        <title>Methanobacterium paludis sp. nov. and a novel strain of Methanobacterium lacus isolated from northern peatlands.</title>
        <authorList>
            <person name="Cadillo-Quiroz H."/>
            <person name="Brauer S.L."/>
            <person name="Goodson N."/>
            <person name="Yavitt J.B."/>
            <person name="Zinder S.H."/>
        </authorList>
    </citation>
    <scope>NUCLEOTIDE SEQUENCE [LARGE SCALE GENOMIC DNA]</scope>
    <source>
        <strain evidence="1 2">AL-21</strain>
    </source>
</reference>
<accession>F0TBP4</accession>
<dbReference type="EMBL" id="CP002551">
    <property type="protein sequence ID" value="ADZ09121.1"/>
    <property type="molecule type" value="Genomic_DNA"/>
</dbReference>
<dbReference type="Proteomes" id="UP000007490">
    <property type="component" value="Chromosome"/>
</dbReference>
<dbReference type="eggNOG" id="arCOG06468">
    <property type="taxonomic scope" value="Archaea"/>
</dbReference>
<dbReference type="OrthoDB" id="71504at2157"/>
<dbReference type="GeneID" id="24964522"/>